<dbReference type="EMBL" id="DS469544">
    <property type="protein sequence ID" value="EDO44398.1"/>
    <property type="molecule type" value="Genomic_DNA"/>
</dbReference>
<evidence type="ECO:0000256" key="3">
    <source>
        <dbReference type="ARBA" id="ARBA00022525"/>
    </source>
</evidence>
<dbReference type="Pfam" id="PF14670">
    <property type="entry name" value="FXa_inhibition"/>
    <property type="match status" value="3"/>
</dbReference>
<feature type="domain" description="EGF-like" evidence="12">
    <location>
        <begin position="654"/>
        <end position="692"/>
    </location>
</feature>
<dbReference type="eggNOG" id="KOG3714">
    <property type="taxonomic scope" value="Eukaryota"/>
</dbReference>
<dbReference type="InterPro" id="IPR018097">
    <property type="entry name" value="EGF_Ca-bd_CS"/>
</dbReference>
<dbReference type="PROSITE" id="PS01180">
    <property type="entry name" value="CUB"/>
    <property type="match status" value="2"/>
</dbReference>
<dbReference type="PANTHER" id="PTHR47333">
    <property type="entry name" value="VON WILLEBRAND FACTOR C AND EGF DOMAIN-CONTAINING PROTEIN"/>
    <property type="match status" value="1"/>
</dbReference>
<dbReference type="PROSITE" id="PS01186">
    <property type="entry name" value="EGF_2"/>
    <property type="match status" value="8"/>
</dbReference>
<dbReference type="Pfam" id="PF12662">
    <property type="entry name" value="cEGF"/>
    <property type="match status" value="5"/>
</dbReference>
<comment type="subcellular location">
    <subcellularLocation>
        <location evidence="1">Secreted</location>
    </subcellularLocation>
</comment>
<dbReference type="Pfam" id="PF00431">
    <property type="entry name" value="CUB"/>
    <property type="match status" value="2"/>
</dbReference>
<feature type="disulfide bond" evidence="9">
    <location>
        <begin position="697"/>
        <end position="707"/>
    </location>
</feature>
<evidence type="ECO:0000259" key="12">
    <source>
        <dbReference type="PROSITE" id="PS50026"/>
    </source>
</evidence>
<evidence type="ECO:0000256" key="8">
    <source>
        <dbReference type="ARBA" id="ARBA00023180"/>
    </source>
</evidence>
<keyword evidence="6" id="KW-0677">Repeat</keyword>
<name>A7RVK5_NEMVE</name>
<keyword evidence="3" id="KW-0964">Secreted</keyword>
<evidence type="ECO:0000256" key="9">
    <source>
        <dbReference type="PROSITE-ProRule" id="PRU00076"/>
    </source>
</evidence>
<organism evidence="13 14">
    <name type="scientific">Nematostella vectensis</name>
    <name type="common">Starlet sea anemone</name>
    <dbReference type="NCBI Taxonomy" id="45351"/>
    <lineage>
        <taxon>Eukaryota</taxon>
        <taxon>Metazoa</taxon>
        <taxon>Cnidaria</taxon>
        <taxon>Anthozoa</taxon>
        <taxon>Hexacorallia</taxon>
        <taxon>Actiniaria</taxon>
        <taxon>Edwardsiidae</taxon>
        <taxon>Nematostella</taxon>
    </lineage>
</organism>
<dbReference type="FunFam" id="2.10.25.10:FF:000014">
    <property type="entry name" value="Latent-transforming growth factor beta-binding protein 3"/>
    <property type="match status" value="1"/>
</dbReference>
<dbReference type="AlphaFoldDB" id="A7RVK5"/>
<accession>A7RVK5</accession>
<dbReference type="PROSITE" id="PS01187">
    <property type="entry name" value="EGF_CA"/>
    <property type="match status" value="4"/>
</dbReference>
<protein>
    <submittedName>
        <fullName evidence="13">Uncharacterized protein</fullName>
    </submittedName>
</protein>
<dbReference type="PANTHER" id="PTHR47333:SF4">
    <property type="entry name" value="EGF-LIKE DOMAIN-CONTAINING PROTEIN"/>
    <property type="match status" value="1"/>
</dbReference>
<dbReference type="Gene3D" id="2.10.25.10">
    <property type="entry name" value="Laminin"/>
    <property type="match status" value="15"/>
</dbReference>
<dbReference type="GO" id="GO:0071944">
    <property type="term" value="C:cell periphery"/>
    <property type="evidence" value="ECO:0007669"/>
    <property type="project" value="UniProtKB-ARBA"/>
</dbReference>
<dbReference type="SMART" id="SM00181">
    <property type="entry name" value="EGF"/>
    <property type="match status" value="15"/>
</dbReference>
<dbReference type="FunFam" id="2.10.25.10:FF:000010">
    <property type="entry name" value="Pro-epidermal growth factor"/>
    <property type="match status" value="1"/>
</dbReference>
<dbReference type="GO" id="GO:0005509">
    <property type="term" value="F:calcium ion binding"/>
    <property type="evidence" value="ECO:0007669"/>
    <property type="project" value="InterPro"/>
</dbReference>
<gene>
    <name evidence="13" type="ORF">NEMVEDRAFT_v1g163197</name>
</gene>
<dbReference type="FunFam" id="2.10.25.10:FF:000038">
    <property type="entry name" value="Fibrillin 2"/>
    <property type="match status" value="2"/>
</dbReference>
<feature type="domain" description="CUB" evidence="11">
    <location>
        <begin position="1"/>
        <end position="75"/>
    </location>
</feature>
<dbReference type="SMART" id="SM00042">
    <property type="entry name" value="CUB"/>
    <property type="match status" value="2"/>
</dbReference>
<comment type="similarity">
    <text evidence="2">Belongs to the EGF domain peptide family.</text>
</comment>
<evidence type="ECO:0000259" key="11">
    <source>
        <dbReference type="PROSITE" id="PS01180"/>
    </source>
</evidence>
<proteinExistence type="inferred from homology"/>
<dbReference type="CDD" id="cd00041">
    <property type="entry name" value="CUB"/>
    <property type="match status" value="2"/>
</dbReference>
<feature type="domain" description="EGF-like" evidence="12">
    <location>
        <begin position="693"/>
        <end position="732"/>
    </location>
</feature>
<evidence type="ECO:0000313" key="14">
    <source>
        <dbReference type="Proteomes" id="UP000001593"/>
    </source>
</evidence>
<feature type="compositionally biased region" description="Polar residues" evidence="10">
    <location>
        <begin position="966"/>
        <end position="981"/>
    </location>
</feature>
<feature type="domain" description="CUB" evidence="11">
    <location>
        <begin position="77"/>
        <end position="192"/>
    </location>
</feature>
<evidence type="ECO:0000256" key="7">
    <source>
        <dbReference type="ARBA" id="ARBA00023157"/>
    </source>
</evidence>
<dbReference type="FunFam" id="2.60.120.290:FF:000018">
    <property type="entry name" value="cubilin"/>
    <property type="match status" value="1"/>
</dbReference>
<dbReference type="FunFam" id="2.10.25.10:FF:000002">
    <property type="entry name" value="Latent-transforming growth factor beta-binding protein 3"/>
    <property type="match status" value="1"/>
</dbReference>
<dbReference type="InParanoid" id="A7RVK5"/>
<feature type="domain" description="EGF-like" evidence="12">
    <location>
        <begin position="526"/>
        <end position="568"/>
    </location>
</feature>
<dbReference type="PROSITE" id="PS50026">
    <property type="entry name" value="EGF_3"/>
    <property type="match status" value="5"/>
</dbReference>
<dbReference type="Proteomes" id="UP000001593">
    <property type="component" value="Unassembled WGS sequence"/>
</dbReference>
<dbReference type="SUPFAM" id="SSF57184">
    <property type="entry name" value="Growth factor receptor domain"/>
    <property type="match status" value="4"/>
</dbReference>
<dbReference type="HOGENOM" id="CLU_299827_0_0_1"/>
<dbReference type="CDD" id="cd00054">
    <property type="entry name" value="EGF_CA"/>
    <property type="match status" value="4"/>
</dbReference>
<dbReference type="InterPro" id="IPR052080">
    <property type="entry name" value="vWF_C/EGF_Fibrillin"/>
</dbReference>
<dbReference type="Pfam" id="PF07645">
    <property type="entry name" value="EGF_CA"/>
    <property type="match status" value="3"/>
</dbReference>
<keyword evidence="14" id="KW-1185">Reference proteome</keyword>
<comment type="caution">
    <text evidence="9">Lacks conserved residue(s) required for the propagation of feature annotation.</text>
</comment>
<reference evidence="13 14" key="1">
    <citation type="journal article" date="2007" name="Science">
        <title>Sea anemone genome reveals ancestral eumetazoan gene repertoire and genomic organization.</title>
        <authorList>
            <person name="Putnam N.H."/>
            <person name="Srivastava M."/>
            <person name="Hellsten U."/>
            <person name="Dirks B."/>
            <person name="Chapman J."/>
            <person name="Salamov A."/>
            <person name="Terry A."/>
            <person name="Shapiro H."/>
            <person name="Lindquist E."/>
            <person name="Kapitonov V.V."/>
            <person name="Jurka J."/>
            <person name="Genikhovich G."/>
            <person name="Grigoriev I.V."/>
            <person name="Lucas S.M."/>
            <person name="Steele R.E."/>
            <person name="Finnerty J.R."/>
            <person name="Technau U."/>
            <person name="Martindale M.Q."/>
            <person name="Rokhsar D.S."/>
        </authorList>
    </citation>
    <scope>NUCLEOTIDE SEQUENCE [LARGE SCALE GENOMIC DNA]</scope>
    <source>
        <strain evidence="14">CH2 X CH6</strain>
    </source>
</reference>
<evidence type="ECO:0000256" key="2">
    <source>
        <dbReference type="ARBA" id="ARBA00006373"/>
    </source>
</evidence>
<keyword evidence="7 9" id="KW-1015">Disulfide bond</keyword>
<dbReference type="eggNOG" id="KOG1217">
    <property type="taxonomic scope" value="Eukaryota"/>
</dbReference>
<dbReference type="InterPro" id="IPR026823">
    <property type="entry name" value="cEGF"/>
</dbReference>
<dbReference type="PROSITE" id="PS00010">
    <property type="entry name" value="ASX_HYDROXYL"/>
    <property type="match status" value="9"/>
</dbReference>
<dbReference type="SUPFAM" id="SSF57196">
    <property type="entry name" value="EGF/Laminin"/>
    <property type="match status" value="4"/>
</dbReference>
<evidence type="ECO:0000313" key="13">
    <source>
        <dbReference type="EMBL" id="EDO44398.1"/>
    </source>
</evidence>
<dbReference type="OMA" id="CTECTTC"/>
<keyword evidence="8" id="KW-0325">Glycoprotein</keyword>
<keyword evidence="4 9" id="KW-0245">EGF-like domain</keyword>
<dbReference type="SUPFAM" id="SSF49854">
    <property type="entry name" value="Spermadhesin, CUB domain"/>
    <property type="match status" value="2"/>
</dbReference>
<feature type="region of interest" description="Disordered" evidence="10">
    <location>
        <begin position="937"/>
        <end position="1000"/>
    </location>
</feature>
<evidence type="ECO:0000256" key="6">
    <source>
        <dbReference type="ARBA" id="ARBA00022737"/>
    </source>
</evidence>
<sequence length="1000" mass="109818">MTRKSHLQVETSHECEYDSLEVYNGDRAVESQRIAKLCGSSVPHDIVSRGSTLLLRFHSDFSVNERGFRLLFTRSGCSHSFTGSSGVIASPNHPDRHPISVDCSYKIEVASGHIVALSFERFDLEGEEDGDGCAYDYVEIFEGLHSSGQRLGKYCGSSLPPLQRSSSNQMLVRFVADQSISKTGFRATFRAELQATGNPCITNNGGCGQVCLNTPNGRICSCHHGYTLEFDEESCRGNTKGRTATGCFFVKFTIQPNKRIHISSTTNVNISDKKSQYVDECQNNNGGCRDLCINTPGSFMCQCRQGYVLANDNKTCINLNECATRKHRCEQLCRDTDGGYYCECHKGYQVGPDGMSCIDVNECLLPKSFHHCDHSCVNTPGSYYCTCNEGFVLSANGRRCRDVNECMMGGVKCDQKCVNTPGSYRCECYRGFRQSDDVLKKCIDIDECLEGLPDCHKCTNTAGSYYCTCDTGYKQVNNRTRCQDIDECMDNNGGCGQLCVNTAGSYHCKCEPGYNATDAGARTCVDIDECAGHFGKGDCDHKCNNTAGSFKCSCHHGYALTDDGLTCQDIDECAVDNGGCHQKCVNSPGNFSCACHDGYITAGRNGSDFICDDIDECASGIHQCEEGATCVNTPGNYSCLCPQGYRSDWNKCVDIDECKQRMCEKECVNTEGSYFCFCPPGYQLTDDKRHCQDVDECTAGDVCDQTCINTNGSYYCECKTGFELLGDRKTCRDLDECALNTACCNQACVNTEGSYNCTCNSGYELTSRCTCTDIDECAERNGGCQQVCTNTAGSYSCSCSPGFLIDSRYPKQCKDIDECKTVTAYIGVSCIGVCRSVYRLYQCTCHPKFKLKPDGKSCGHCPTCDDFESLMETVRNLKKQVASLEAWRQSTGRGCVDEDYEFHAEDSSWKKAFCYMCSCERGKVKCERVIGCPKGTPVTPAKATERPQTSPLDATTTGASVDEDNTSSGVFTTGIPPTSSRPAAKEDGLFTINRSRKKLK</sequence>
<dbReference type="InterPro" id="IPR001881">
    <property type="entry name" value="EGF-like_Ca-bd_dom"/>
</dbReference>
<evidence type="ECO:0000256" key="10">
    <source>
        <dbReference type="SAM" id="MobiDB-lite"/>
    </source>
</evidence>
<dbReference type="GO" id="GO:0005576">
    <property type="term" value="C:extracellular region"/>
    <property type="evidence" value="ECO:0007669"/>
    <property type="project" value="UniProtKB-SubCell"/>
</dbReference>
<feature type="domain" description="EGF-like" evidence="12">
    <location>
        <begin position="359"/>
        <end position="401"/>
    </location>
</feature>
<feature type="domain" description="EGF-like" evidence="12">
    <location>
        <begin position="613"/>
        <end position="653"/>
    </location>
</feature>
<dbReference type="InterPro" id="IPR000742">
    <property type="entry name" value="EGF"/>
</dbReference>
<feature type="compositionally biased region" description="Polar residues" evidence="10">
    <location>
        <begin position="946"/>
        <end position="959"/>
    </location>
</feature>
<dbReference type="InterPro" id="IPR000152">
    <property type="entry name" value="EGF-type_Asp/Asn_hydroxyl_site"/>
</dbReference>
<evidence type="ECO:0000256" key="5">
    <source>
        <dbReference type="ARBA" id="ARBA00022729"/>
    </source>
</evidence>
<dbReference type="Gene3D" id="2.60.120.290">
    <property type="entry name" value="Spermadhesin, CUB domain"/>
    <property type="match status" value="2"/>
</dbReference>
<keyword evidence="5" id="KW-0732">Signal</keyword>
<dbReference type="InterPro" id="IPR009030">
    <property type="entry name" value="Growth_fac_rcpt_cys_sf"/>
</dbReference>
<evidence type="ECO:0000256" key="1">
    <source>
        <dbReference type="ARBA" id="ARBA00004613"/>
    </source>
</evidence>
<dbReference type="SMART" id="SM00179">
    <property type="entry name" value="EGF_CA"/>
    <property type="match status" value="15"/>
</dbReference>
<dbReference type="InterPro" id="IPR049883">
    <property type="entry name" value="NOTCH1_EGF-like"/>
</dbReference>
<evidence type="ECO:0000256" key="4">
    <source>
        <dbReference type="ARBA" id="ARBA00022536"/>
    </source>
</evidence>
<dbReference type="FunFam" id="2.10.25.10:FF:000240">
    <property type="entry name" value="Vitamin K-dependent protein S"/>
    <property type="match status" value="5"/>
</dbReference>
<dbReference type="InterPro" id="IPR000859">
    <property type="entry name" value="CUB_dom"/>
</dbReference>
<dbReference type="InterPro" id="IPR035914">
    <property type="entry name" value="Sperma_CUB_dom_sf"/>
</dbReference>